<dbReference type="InterPro" id="IPR018062">
    <property type="entry name" value="HTH_AraC-typ_CS"/>
</dbReference>
<dbReference type="GO" id="GO:0003700">
    <property type="term" value="F:DNA-binding transcription factor activity"/>
    <property type="evidence" value="ECO:0007669"/>
    <property type="project" value="InterPro"/>
</dbReference>
<dbReference type="CDD" id="cd06986">
    <property type="entry name" value="cupin_MmsR-like_N"/>
    <property type="match status" value="1"/>
</dbReference>
<feature type="domain" description="HTH araC/xylS-type" evidence="5">
    <location>
        <begin position="140"/>
        <end position="238"/>
    </location>
</feature>
<evidence type="ECO:0000256" key="3">
    <source>
        <dbReference type="ARBA" id="ARBA00023159"/>
    </source>
</evidence>
<dbReference type="InterPro" id="IPR003313">
    <property type="entry name" value="AraC-bd"/>
</dbReference>
<protein>
    <submittedName>
        <fullName evidence="6">AraC-like DNA-binding protein</fullName>
    </submittedName>
</protein>
<dbReference type="Gene3D" id="2.60.120.280">
    <property type="entry name" value="Regulatory protein AraC"/>
    <property type="match status" value="1"/>
</dbReference>
<proteinExistence type="predicted"/>
<evidence type="ECO:0000313" key="6">
    <source>
        <dbReference type="EMBL" id="MBB3169617.1"/>
    </source>
</evidence>
<sequence>MQRELHDDHLLLYCTAGQGRLDYEGRRVPVSAGDVVVLPAGQAHSYASDHQRPWTVYWVHYAGLLSDTMTDWLAAKGGPVHRLGLNARLLALFDAQFGLRDQGSNWDAALHACHQLQFLLSHIAQMLGQAADSAGRLDIARIKGLMMAHIHDHIDLAALAEDAALSKYHFAKLFKAQTGQSPIHYFIELKMQQACYLLDTSRQPIKQVALNLGYEDAYYFSRLFKKVMGVSPARYRTGLHNI</sequence>
<dbReference type="InterPro" id="IPR009057">
    <property type="entry name" value="Homeodomain-like_sf"/>
</dbReference>
<keyword evidence="1" id="KW-0805">Transcription regulation</keyword>
<keyword evidence="7" id="KW-1185">Reference proteome</keyword>
<name>A0A839UW82_9GAMM</name>
<evidence type="ECO:0000256" key="4">
    <source>
        <dbReference type="ARBA" id="ARBA00023163"/>
    </source>
</evidence>
<evidence type="ECO:0000313" key="7">
    <source>
        <dbReference type="Proteomes" id="UP000559987"/>
    </source>
</evidence>
<dbReference type="PROSITE" id="PS00041">
    <property type="entry name" value="HTH_ARAC_FAMILY_1"/>
    <property type="match status" value="1"/>
</dbReference>
<dbReference type="Gene3D" id="1.10.10.60">
    <property type="entry name" value="Homeodomain-like"/>
    <property type="match status" value="2"/>
</dbReference>
<dbReference type="PANTHER" id="PTHR43280">
    <property type="entry name" value="ARAC-FAMILY TRANSCRIPTIONAL REGULATOR"/>
    <property type="match status" value="1"/>
</dbReference>
<dbReference type="Pfam" id="PF12833">
    <property type="entry name" value="HTH_18"/>
    <property type="match status" value="1"/>
</dbReference>
<dbReference type="PRINTS" id="PR00032">
    <property type="entry name" value="HTHARAC"/>
</dbReference>
<evidence type="ECO:0000256" key="2">
    <source>
        <dbReference type="ARBA" id="ARBA00023125"/>
    </source>
</evidence>
<keyword evidence="3" id="KW-0010">Activator</keyword>
<dbReference type="Proteomes" id="UP000559987">
    <property type="component" value="Unassembled WGS sequence"/>
</dbReference>
<reference evidence="6 7" key="1">
    <citation type="submission" date="2020-08" db="EMBL/GenBank/DDBJ databases">
        <title>Genomic Encyclopedia of Type Strains, Phase III (KMG-III): the genomes of soil and plant-associated and newly described type strains.</title>
        <authorList>
            <person name="Whitman W."/>
        </authorList>
    </citation>
    <scope>NUCLEOTIDE SEQUENCE [LARGE SCALE GENOMIC DNA]</scope>
    <source>
        <strain evidence="6 7">CECT 8571</strain>
    </source>
</reference>
<dbReference type="EMBL" id="JACHXZ010000004">
    <property type="protein sequence ID" value="MBB3169617.1"/>
    <property type="molecule type" value="Genomic_DNA"/>
</dbReference>
<dbReference type="SUPFAM" id="SSF46689">
    <property type="entry name" value="Homeodomain-like"/>
    <property type="match status" value="2"/>
</dbReference>
<dbReference type="PANTHER" id="PTHR43280:SF30">
    <property type="entry name" value="MMSAB OPERON REGULATORY PROTEIN"/>
    <property type="match status" value="1"/>
</dbReference>
<keyword evidence="4" id="KW-0804">Transcription</keyword>
<dbReference type="GO" id="GO:0043565">
    <property type="term" value="F:sequence-specific DNA binding"/>
    <property type="evidence" value="ECO:0007669"/>
    <property type="project" value="InterPro"/>
</dbReference>
<gene>
    <name evidence="6" type="ORF">FHS30_002830</name>
</gene>
<dbReference type="Pfam" id="PF02311">
    <property type="entry name" value="AraC_binding"/>
    <property type="match status" value="1"/>
</dbReference>
<dbReference type="PROSITE" id="PS01124">
    <property type="entry name" value="HTH_ARAC_FAMILY_2"/>
    <property type="match status" value="1"/>
</dbReference>
<evidence type="ECO:0000256" key="1">
    <source>
        <dbReference type="ARBA" id="ARBA00023015"/>
    </source>
</evidence>
<dbReference type="SMART" id="SM00342">
    <property type="entry name" value="HTH_ARAC"/>
    <property type="match status" value="1"/>
</dbReference>
<keyword evidence="2 6" id="KW-0238">DNA-binding</keyword>
<dbReference type="InterPro" id="IPR018060">
    <property type="entry name" value="HTH_AraC"/>
</dbReference>
<dbReference type="AlphaFoldDB" id="A0A839UW82"/>
<evidence type="ECO:0000259" key="5">
    <source>
        <dbReference type="PROSITE" id="PS01124"/>
    </source>
</evidence>
<dbReference type="InterPro" id="IPR037923">
    <property type="entry name" value="HTH-like"/>
</dbReference>
<accession>A0A839UW82</accession>
<organism evidence="6 7">
    <name type="scientific">Simiduia aestuariiviva</name>
    <dbReference type="NCBI Taxonomy" id="1510459"/>
    <lineage>
        <taxon>Bacteria</taxon>
        <taxon>Pseudomonadati</taxon>
        <taxon>Pseudomonadota</taxon>
        <taxon>Gammaproteobacteria</taxon>
        <taxon>Cellvibrionales</taxon>
        <taxon>Cellvibrionaceae</taxon>
        <taxon>Simiduia</taxon>
    </lineage>
</organism>
<comment type="caution">
    <text evidence="6">The sequence shown here is derived from an EMBL/GenBank/DDBJ whole genome shotgun (WGS) entry which is preliminary data.</text>
</comment>
<dbReference type="InterPro" id="IPR020449">
    <property type="entry name" value="Tscrpt_reg_AraC-type_HTH"/>
</dbReference>
<dbReference type="SUPFAM" id="SSF51215">
    <property type="entry name" value="Regulatory protein AraC"/>
    <property type="match status" value="1"/>
</dbReference>